<sequence>MKKFKLGSILIAAAILFGSTIPASTTLANQGKYVPPKPLFSVYVEGKPVAFNAPLQTEEGRLLVEVDPVAKALGASVFFNSDSTQAEIIKADVRLQIDFKQGTVVKNGQAIPVSPKPKLQDGQPVLPARFLAETFGLPITWDSKTNEVRLGPSQATLDKWAVIRTQLVKSRDAMQQLNSFTAKAQYEIHAQLPITLAKLDVSGEAKAVFHKEPLAVHVQTSPGSTSNLPPNFADNLLKEWNFYIANGKVYSLHYRDPKKWKVETLSERESMEASNPFASFLKNEDIEEYLPYTELLEEDGYQMVVFRLTGDDYRAMKQARAAKYGYFRNDYEELAPSHSKLVLYFDKSTAHLVKSHISARLYESVPYAVDAFITLGDFNSAPPVIVSPDALKAEQEQERGDRR</sequence>
<name>A0A292YIP4_9BACL</name>
<dbReference type="InterPro" id="IPR036582">
    <property type="entry name" value="Mao_N_sf"/>
</dbReference>
<dbReference type="SUPFAM" id="SSF55383">
    <property type="entry name" value="Copper amine oxidase, domain N"/>
    <property type="match status" value="1"/>
</dbReference>
<dbReference type="InterPro" id="IPR012854">
    <property type="entry name" value="Cu_amine_oxidase-like_N"/>
</dbReference>
<comment type="caution">
    <text evidence="3">The sequence shown here is derived from an EMBL/GenBank/DDBJ whole genome shotgun (WGS) entry which is preliminary data.</text>
</comment>
<dbReference type="EMBL" id="BDUF01000008">
    <property type="protein sequence ID" value="GAX88759.1"/>
    <property type="molecule type" value="Genomic_DNA"/>
</dbReference>
<dbReference type="Proteomes" id="UP000217785">
    <property type="component" value="Unassembled WGS sequence"/>
</dbReference>
<organism evidence="3 4">
    <name type="scientific">Effusibacillus lacus</name>
    <dbReference type="NCBI Taxonomy" id="1348429"/>
    <lineage>
        <taxon>Bacteria</taxon>
        <taxon>Bacillati</taxon>
        <taxon>Bacillota</taxon>
        <taxon>Bacilli</taxon>
        <taxon>Bacillales</taxon>
        <taxon>Alicyclobacillaceae</taxon>
        <taxon>Effusibacillus</taxon>
    </lineage>
</organism>
<dbReference type="RefSeq" id="WP_165912576.1">
    <property type="nucleotide sequence ID" value="NZ_BDUF01000008.1"/>
</dbReference>
<dbReference type="Pfam" id="PF07833">
    <property type="entry name" value="Cu_amine_oxidN1"/>
    <property type="match status" value="1"/>
</dbReference>
<dbReference type="Gene3D" id="3.30.457.10">
    <property type="entry name" value="Copper amine oxidase-like, N-terminal domain"/>
    <property type="match status" value="1"/>
</dbReference>
<feature type="signal peptide" evidence="1">
    <location>
        <begin position="1"/>
        <end position="23"/>
    </location>
</feature>
<evidence type="ECO:0000259" key="2">
    <source>
        <dbReference type="Pfam" id="PF07833"/>
    </source>
</evidence>
<evidence type="ECO:0000313" key="3">
    <source>
        <dbReference type="EMBL" id="GAX88759.1"/>
    </source>
</evidence>
<keyword evidence="4" id="KW-1185">Reference proteome</keyword>
<proteinExistence type="predicted"/>
<accession>A0A292YIP4</accession>
<evidence type="ECO:0000313" key="4">
    <source>
        <dbReference type="Proteomes" id="UP000217785"/>
    </source>
</evidence>
<protein>
    <recommendedName>
        <fullName evidence="2">Copper amine oxidase-like N-terminal domain-containing protein</fullName>
    </recommendedName>
</protein>
<reference evidence="4" key="1">
    <citation type="submission" date="2017-07" db="EMBL/GenBank/DDBJ databases">
        <title>Draft genome sequence of Effusibacillus lacus strain skLN1.</title>
        <authorList>
            <person name="Watanabe M."/>
            <person name="Kojima H."/>
            <person name="Fukui M."/>
        </authorList>
    </citation>
    <scope>NUCLEOTIDE SEQUENCE [LARGE SCALE GENOMIC DNA]</scope>
    <source>
        <strain evidence="4">skLN1</strain>
    </source>
</reference>
<feature type="domain" description="Copper amine oxidase-like N-terminal" evidence="2">
    <location>
        <begin position="43"/>
        <end position="149"/>
    </location>
</feature>
<gene>
    <name evidence="3" type="ORF">EFBL_0373</name>
</gene>
<feature type="chain" id="PRO_5039399480" description="Copper amine oxidase-like N-terminal domain-containing protein" evidence="1">
    <location>
        <begin position="24"/>
        <end position="403"/>
    </location>
</feature>
<dbReference type="AlphaFoldDB" id="A0A292YIP4"/>
<evidence type="ECO:0000256" key="1">
    <source>
        <dbReference type="SAM" id="SignalP"/>
    </source>
</evidence>
<keyword evidence="1" id="KW-0732">Signal</keyword>